<feature type="compositionally biased region" description="Pro residues" evidence="1">
    <location>
        <begin position="493"/>
        <end position="503"/>
    </location>
</feature>
<gene>
    <name evidence="2" type="ORF">ACE11A_13465</name>
</gene>
<evidence type="ECO:0000313" key="3">
    <source>
        <dbReference type="Proteomes" id="UP001577267"/>
    </source>
</evidence>
<feature type="compositionally biased region" description="Low complexity" evidence="1">
    <location>
        <begin position="394"/>
        <end position="403"/>
    </location>
</feature>
<name>A0ABV4ZMK3_9ACTN</name>
<feature type="region of interest" description="Disordered" evidence="1">
    <location>
        <begin position="490"/>
        <end position="527"/>
    </location>
</feature>
<dbReference type="RefSeq" id="WP_375063260.1">
    <property type="nucleotide sequence ID" value="NZ_JBHGBT010000010.1"/>
</dbReference>
<feature type="compositionally biased region" description="Basic and acidic residues" evidence="1">
    <location>
        <begin position="382"/>
        <end position="393"/>
    </location>
</feature>
<keyword evidence="3" id="KW-1185">Reference proteome</keyword>
<proteinExistence type="predicted"/>
<protein>
    <submittedName>
        <fullName evidence="2">Uncharacterized protein</fullName>
    </submittedName>
</protein>
<feature type="region of interest" description="Disordered" evidence="1">
    <location>
        <begin position="639"/>
        <end position="675"/>
    </location>
</feature>
<feature type="compositionally biased region" description="Basic and acidic residues" evidence="1">
    <location>
        <begin position="404"/>
        <end position="414"/>
    </location>
</feature>
<sequence>MPQRDDGRYIQTAVIGNRFSDQAAVLPTGYEDAKAFRDFFEDSSFWCGELLGGCGRQLAVKPFRARVSHFAHFPTADDSLVHCGRTRETEDSADHLFIKRGVGDWLADQGVESRGTVQGENVWDAVHLWLPDTQLQLRFQLCEGSTDHRGDASASGSRTQWIYDMAVRPQDELMETWGYVLRVRCETEDSIRLVLIGTETPDGRIEWADLTDCAIGPDGLVTPTIRRMMEKEHDEAEAPGPVLPPAPAPAAVVGAGRVRLPLRPELIAFVPLKTPDLPLTHWNSGSGEARYVFAAEVRTQGETRPVQGYVSLPRDIPQPQRGAAYALAGLTAQLVLADQDSAGRVRWLIEAKDARRLPSKERRRRFDWPEMPATEPVVTARKARESWRDRQEAKGAAGKGAAARPERVQRRKPDQPQSPPQRQEQVRRLQELIAAGHQARPTASAAGGAALDQALGHAGNWLGRYRKNTPDTQSPSQHIHALQTAIENAHRPCPTPVSEPAGPPRWSSQRAPAPEPDPEPRPARLLPPDRLGEVLAEAARHEATVTWKSLLSEYSDRTAAPEAEALRRRLVETERALSAEAAEATGVPNPRAERPLLCALVTTESGEPPSCFRDILTDLGFERPQTDRGLLLVWRREQERAHAAHATPPRPMLRRLVPVSGRSASVSPEPPPSGP</sequence>
<evidence type="ECO:0000256" key="1">
    <source>
        <dbReference type="SAM" id="MobiDB-lite"/>
    </source>
</evidence>
<dbReference type="EMBL" id="JBHGBT010000010">
    <property type="protein sequence ID" value="MFB4195361.1"/>
    <property type="molecule type" value="Genomic_DNA"/>
</dbReference>
<organism evidence="2 3">
    <name type="scientific">Streptomyces carpaticus</name>
    <dbReference type="NCBI Taxonomy" id="285558"/>
    <lineage>
        <taxon>Bacteria</taxon>
        <taxon>Bacillati</taxon>
        <taxon>Actinomycetota</taxon>
        <taxon>Actinomycetes</taxon>
        <taxon>Kitasatosporales</taxon>
        <taxon>Streptomycetaceae</taxon>
        <taxon>Streptomyces</taxon>
    </lineage>
</organism>
<accession>A0ABV4ZMK3</accession>
<comment type="caution">
    <text evidence="2">The sequence shown here is derived from an EMBL/GenBank/DDBJ whole genome shotgun (WGS) entry which is preliminary data.</text>
</comment>
<evidence type="ECO:0000313" key="2">
    <source>
        <dbReference type="EMBL" id="MFB4195361.1"/>
    </source>
</evidence>
<dbReference type="Proteomes" id="UP001577267">
    <property type="component" value="Unassembled WGS sequence"/>
</dbReference>
<reference evidence="2 3" key="1">
    <citation type="submission" date="2024-09" db="EMBL/GenBank/DDBJ databases">
        <title>Draft genome sequence of multifaceted antimicrobials producing Streptomyces sp. strain FH1.</title>
        <authorList>
            <person name="Hassan F."/>
            <person name="Ali H."/>
            <person name="Hassan N."/>
            <person name="Nawaz A."/>
        </authorList>
    </citation>
    <scope>NUCLEOTIDE SEQUENCE [LARGE SCALE GENOMIC DNA]</scope>
    <source>
        <strain evidence="2 3">FH1</strain>
    </source>
</reference>
<feature type="region of interest" description="Disordered" evidence="1">
    <location>
        <begin position="375"/>
        <end position="426"/>
    </location>
</feature>